<evidence type="ECO:0000313" key="1">
    <source>
        <dbReference type="EMBL" id="CAD7661293.1"/>
    </source>
</evidence>
<reference evidence="1" key="1">
    <citation type="submission" date="2020-11" db="EMBL/GenBank/DDBJ databases">
        <authorList>
            <person name="Tran Van P."/>
        </authorList>
    </citation>
    <scope>NUCLEOTIDE SEQUENCE</scope>
</reference>
<dbReference type="EMBL" id="OC937964">
    <property type="protein sequence ID" value="CAD7661293.1"/>
    <property type="molecule type" value="Genomic_DNA"/>
</dbReference>
<protein>
    <submittedName>
        <fullName evidence="1">Uncharacterized protein</fullName>
    </submittedName>
</protein>
<dbReference type="OrthoDB" id="10687905at2759"/>
<accession>A0A7R9QWQ9</accession>
<gene>
    <name evidence="1" type="ORF">ONB1V03_LOCUS17854</name>
</gene>
<dbReference type="Proteomes" id="UP000728032">
    <property type="component" value="Unassembled WGS sequence"/>
</dbReference>
<dbReference type="EMBL" id="CAJPVJ010023139">
    <property type="protein sequence ID" value="CAG2178429.1"/>
    <property type="molecule type" value="Genomic_DNA"/>
</dbReference>
<organism evidence="1">
    <name type="scientific">Oppiella nova</name>
    <dbReference type="NCBI Taxonomy" id="334625"/>
    <lineage>
        <taxon>Eukaryota</taxon>
        <taxon>Metazoa</taxon>
        <taxon>Ecdysozoa</taxon>
        <taxon>Arthropoda</taxon>
        <taxon>Chelicerata</taxon>
        <taxon>Arachnida</taxon>
        <taxon>Acari</taxon>
        <taxon>Acariformes</taxon>
        <taxon>Sarcoptiformes</taxon>
        <taxon>Oribatida</taxon>
        <taxon>Brachypylina</taxon>
        <taxon>Oppioidea</taxon>
        <taxon>Oppiidae</taxon>
        <taxon>Oppiella</taxon>
    </lineage>
</organism>
<keyword evidence="2" id="KW-1185">Reference proteome</keyword>
<name>A0A7R9QWQ9_9ACAR</name>
<dbReference type="AlphaFoldDB" id="A0A7R9QWQ9"/>
<evidence type="ECO:0000313" key="2">
    <source>
        <dbReference type="Proteomes" id="UP000728032"/>
    </source>
</evidence>
<sequence>MNEFLEVNNDVNCNLNDSDLNGQMGDSQVVTTDDQYLESAIIQSSHTCQANSSVFENIFSQKNTSRLRGLNSPREPIRLATDSTKKISELFKKYKK</sequence>
<proteinExistence type="predicted"/>